<protein>
    <submittedName>
        <fullName evidence="7">Transcription factor bHLH154</fullName>
    </submittedName>
</protein>
<comment type="subcellular location">
    <subcellularLocation>
        <location evidence="1">Nucleus</location>
    </subcellularLocation>
</comment>
<dbReference type="GO" id="GO:0003700">
    <property type="term" value="F:DNA-binding transcription factor activity"/>
    <property type="evidence" value="ECO:0007669"/>
    <property type="project" value="InterPro"/>
</dbReference>
<organism evidence="7 8">
    <name type="scientific">Vitis vinifera</name>
    <name type="common">Grape</name>
    <dbReference type="NCBI Taxonomy" id="29760"/>
    <lineage>
        <taxon>Eukaryota</taxon>
        <taxon>Viridiplantae</taxon>
        <taxon>Streptophyta</taxon>
        <taxon>Embryophyta</taxon>
        <taxon>Tracheophyta</taxon>
        <taxon>Spermatophyta</taxon>
        <taxon>Magnoliopsida</taxon>
        <taxon>eudicotyledons</taxon>
        <taxon>Gunneridae</taxon>
        <taxon>Pentapetalae</taxon>
        <taxon>rosids</taxon>
        <taxon>Vitales</taxon>
        <taxon>Vitaceae</taxon>
        <taxon>Viteae</taxon>
        <taxon>Vitis</taxon>
    </lineage>
</organism>
<evidence type="ECO:0000256" key="1">
    <source>
        <dbReference type="ARBA" id="ARBA00004123"/>
    </source>
</evidence>
<dbReference type="InterPro" id="IPR011598">
    <property type="entry name" value="bHLH_dom"/>
</dbReference>
<feature type="domain" description="BHLH" evidence="6">
    <location>
        <begin position="177"/>
        <end position="226"/>
    </location>
</feature>
<keyword evidence="4" id="KW-0804">Transcription</keyword>
<dbReference type="PANTHER" id="PTHR16223">
    <property type="entry name" value="TRANSCRIPTION FACTOR BHLH83-RELATED"/>
    <property type="match status" value="1"/>
</dbReference>
<accession>A0A438EP31</accession>
<evidence type="ECO:0000313" key="7">
    <source>
        <dbReference type="EMBL" id="RVW49442.1"/>
    </source>
</evidence>
<evidence type="ECO:0000256" key="3">
    <source>
        <dbReference type="ARBA" id="ARBA00023125"/>
    </source>
</evidence>
<evidence type="ECO:0000313" key="8">
    <source>
        <dbReference type="Proteomes" id="UP000288805"/>
    </source>
</evidence>
<dbReference type="CDD" id="cd11393">
    <property type="entry name" value="bHLH_AtbHLH_like"/>
    <property type="match status" value="1"/>
</dbReference>
<evidence type="ECO:0000256" key="2">
    <source>
        <dbReference type="ARBA" id="ARBA00023015"/>
    </source>
</evidence>
<evidence type="ECO:0000256" key="5">
    <source>
        <dbReference type="ARBA" id="ARBA00023242"/>
    </source>
</evidence>
<keyword evidence="5" id="KW-0539">Nucleus</keyword>
<name>A0A438EP31_VITVI</name>
<dbReference type="GO" id="GO:0046983">
    <property type="term" value="F:protein dimerization activity"/>
    <property type="evidence" value="ECO:0007669"/>
    <property type="project" value="InterPro"/>
</dbReference>
<dbReference type="InterPro" id="IPR045843">
    <property type="entry name" value="IND-like"/>
</dbReference>
<dbReference type="AlphaFoldDB" id="A0A438EP31"/>
<dbReference type="PROSITE" id="PS50888">
    <property type="entry name" value="BHLH"/>
    <property type="match status" value="1"/>
</dbReference>
<proteinExistence type="predicted"/>
<keyword evidence="2" id="KW-0805">Transcription regulation</keyword>
<dbReference type="PANTHER" id="PTHR16223:SF138">
    <property type="entry name" value="TRANSCRIPTION FACTOR BHLH103-LIKE"/>
    <property type="match status" value="1"/>
</dbReference>
<gene>
    <name evidence="7" type="primary">BHLH154_1</name>
    <name evidence="7" type="ORF">CK203_080207</name>
</gene>
<keyword evidence="3" id="KW-0238">DNA-binding</keyword>
<dbReference type="InterPro" id="IPR036638">
    <property type="entry name" value="HLH_DNA-bd_sf"/>
</dbReference>
<dbReference type="EMBL" id="QGNW01001227">
    <property type="protein sequence ID" value="RVW49442.1"/>
    <property type="molecule type" value="Genomic_DNA"/>
</dbReference>
<dbReference type="SUPFAM" id="SSF47459">
    <property type="entry name" value="HLH, helix-loop-helix DNA-binding domain"/>
    <property type="match status" value="1"/>
</dbReference>
<sequence length="292" mass="33018">MQFPEMRNAILPSFTSQYCSLGNTPKSFCLFGNNEIIQIPNSEVSMQMDPKVNAYSSSFIISSKAYSNQLGDGGFAMPAQTFINDDQPGTSLSSTIKRLSHPCPAADYQTSMPIYDGISQIPQLEDAMQNARKRPIEAVDDLVGRKIFEEWKSSKKKKKTVSSEGQWHPQANKEAMEIQRQRLHVPVKRSQKLSDRITALQKLVSPYGKTDTASVLQEASLYIKLLQGQIRNLFQILSTSYCRVTPLHQQKIGEKEQDLQSRGLCLVPIAFTQTLTREDQVDHHQAMEQREF</sequence>
<reference evidence="7 8" key="1">
    <citation type="journal article" date="2018" name="PLoS Genet.">
        <title>Population sequencing reveals clonal diversity and ancestral inbreeding in the grapevine cultivar Chardonnay.</title>
        <authorList>
            <person name="Roach M.J."/>
            <person name="Johnson D.L."/>
            <person name="Bohlmann J."/>
            <person name="van Vuuren H.J."/>
            <person name="Jones S.J."/>
            <person name="Pretorius I.S."/>
            <person name="Schmidt S.A."/>
            <person name="Borneman A.R."/>
        </authorList>
    </citation>
    <scope>NUCLEOTIDE SEQUENCE [LARGE SCALE GENOMIC DNA]</scope>
    <source>
        <strain evidence="8">cv. Chardonnay</strain>
        <tissue evidence="7">Leaf</tissue>
    </source>
</reference>
<evidence type="ECO:0000259" key="6">
    <source>
        <dbReference type="PROSITE" id="PS50888"/>
    </source>
</evidence>
<dbReference type="Proteomes" id="UP000288805">
    <property type="component" value="Unassembled WGS sequence"/>
</dbReference>
<dbReference type="GO" id="GO:0005634">
    <property type="term" value="C:nucleus"/>
    <property type="evidence" value="ECO:0007669"/>
    <property type="project" value="UniProtKB-SubCell"/>
</dbReference>
<dbReference type="GO" id="GO:0003677">
    <property type="term" value="F:DNA binding"/>
    <property type="evidence" value="ECO:0007669"/>
    <property type="project" value="UniProtKB-KW"/>
</dbReference>
<dbReference type="InterPro" id="IPR045239">
    <property type="entry name" value="bHLH95_bHLH"/>
</dbReference>
<comment type="caution">
    <text evidence="7">The sequence shown here is derived from an EMBL/GenBank/DDBJ whole genome shotgun (WGS) entry which is preliminary data.</text>
</comment>
<evidence type="ECO:0000256" key="4">
    <source>
        <dbReference type="ARBA" id="ARBA00023163"/>
    </source>
</evidence>